<gene>
    <name evidence="1" type="ORF">ODALV1_LOCUS9795</name>
</gene>
<reference evidence="1 2" key="1">
    <citation type="submission" date="2024-08" db="EMBL/GenBank/DDBJ databases">
        <authorList>
            <person name="Cucini C."/>
            <person name="Frati F."/>
        </authorList>
    </citation>
    <scope>NUCLEOTIDE SEQUENCE [LARGE SCALE GENOMIC DNA]</scope>
</reference>
<dbReference type="PANTHER" id="PTHR11264:SF0">
    <property type="entry name" value="URACIL-DNA GLYCOSYLASE"/>
    <property type="match status" value="1"/>
</dbReference>
<dbReference type="SUPFAM" id="SSF52141">
    <property type="entry name" value="Uracil-DNA glycosylase-like"/>
    <property type="match status" value="1"/>
</dbReference>
<evidence type="ECO:0000313" key="2">
    <source>
        <dbReference type="Proteomes" id="UP001642540"/>
    </source>
</evidence>
<dbReference type="PANTHER" id="PTHR11264">
    <property type="entry name" value="URACIL-DNA GLYCOSYLASE"/>
    <property type="match status" value="1"/>
</dbReference>
<dbReference type="EMBL" id="CAXLJM020000030">
    <property type="protein sequence ID" value="CAL8097959.1"/>
    <property type="molecule type" value="Genomic_DNA"/>
</dbReference>
<dbReference type="Proteomes" id="UP001642540">
    <property type="component" value="Unassembled WGS sequence"/>
</dbReference>
<evidence type="ECO:0000313" key="1">
    <source>
        <dbReference type="EMBL" id="CAL8097959.1"/>
    </source>
</evidence>
<dbReference type="Gene3D" id="3.40.470.10">
    <property type="entry name" value="Uracil-DNA glycosylase-like domain"/>
    <property type="match status" value="1"/>
</dbReference>
<protein>
    <submittedName>
        <fullName evidence="1">Uncharacterized protein</fullName>
    </submittedName>
</protein>
<keyword evidence="2" id="KW-1185">Reference proteome</keyword>
<proteinExistence type="predicted"/>
<sequence>MVHQFFEKVATRPELLNEAAVRLKSSVKGKSKCLKFSEIFAIFFPKSGKFGQNIESWIDVISSEFEFNELKVNLFWRCRLEKLFRKLGFSPRKPKNIHVFHFFLYLIYMYRLLIKDEYQRQDKIFAFFKGFPIEETKVVMFSHRPAKTADSFGFAFHRVKTACFLNMIPFLDEEFRMISEYLGAQELCLTERDLEKARETCNVKGWIEQGVLLLNMNLTPTNSEVYQHEIEQGWQIFTDVLISHLNREYENLVFLLLGSAVADKKRLINSERHMMMNFFHPSFYSHNEPPKEDPGTIYDLWERWLPFLNANFYLYQKCGRDSASLIDWNNMNGKKVGSTCRIKCIRYFFKRILKASKLEKEMEPYPCSYHRVSNDLVVFGKTMMRSYYTLKAWEIHEEMYEADVPKFSLKDFKPLHGHGRFYKNYY</sequence>
<dbReference type="InterPro" id="IPR002043">
    <property type="entry name" value="UDG_fam1"/>
</dbReference>
<accession>A0ABP1QC83</accession>
<name>A0ABP1QC83_9HEXA</name>
<comment type="caution">
    <text evidence="1">The sequence shown here is derived from an EMBL/GenBank/DDBJ whole genome shotgun (WGS) entry which is preliminary data.</text>
</comment>
<dbReference type="InterPro" id="IPR036895">
    <property type="entry name" value="Uracil-DNA_glycosylase-like_sf"/>
</dbReference>
<organism evidence="1 2">
    <name type="scientific">Orchesella dallaii</name>
    <dbReference type="NCBI Taxonomy" id="48710"/>
    <lineage>
        <taxon>Eukaryota</taxon>
        <taxon>Metazoa</taxon>
        <taxon>Ecdysozoa</taxon>
        <taxon>Arthropoda</taxon>
        <taxon>Hexapoda</taxon>
        <taxon>Collembola</taxon>
        <taxon>Entomobryomorpha</taxon>
        <taxon>Entomobryoidea</taxon>
        <taxon>Orchesellidae</taxon>
        <taxon>Orchesellinae</taxon>
        <taxon>Orchesella</taxon>
    </lineage>
</organism>